<protein>
    <submittedName>
        <fullName evidence="1">Uncharacterized protein</fullName>
    </submittedName>
</protein>
<dbReference type="Proteomes" id="UP001146793">
    <property type="component" value="Unassembled WGS sequence"/>
</dbReference>
<comment type="caution">
    <text evidence="1">The sequence shown here is derived from an EMBL/GenBank/DDBJ whole genome shotgun (WGS) entry which is preliminary data.</text>
</comment>
<name>A0AAV7Z5A2_9EUKA</name>
<proteinExistence type="predicted"/>
<sequence length="224" mass="26372">MSNQKSSFLKVKIKSLLFLDELYSTIPVVLSIQLGSYIKRFGLNPFKPENIVIKVPNPFRVLLFEIRSKDIHNNELAFFEQELVLLKDGLNHILEVKLKERNTVNNIAKISLELKLNQNEVVSRLFTAWTLLKHKRFRETIKECNKCILKEQNSIDFLLTTIAIRSFAYLCSNNFVKSLDDIQLILEHLPNWTEVIIFFHFFSLFFSFNNFCPRSQSLLFKFSF</sequence>
<gene>
    <name evidence="1" type="ORF">M0812_18203</name>
</gene>
<reference evidence="1" key="1">
    <citation type="submission" date="2022-08" db="EMBL/GenBank/DDBJ databases">
        <title>Novel sulphate-reducing endosymbionts in the free-living metamonad Anaeramoeba.</title>
        <authorList>
            <person name="Jerlstrom-Hultqvist J."/>
            <person name="Cepicka I."/>
            <person name="Gallot-Lavallee L."/>
            <person name="Salas-Leiva D."/>
            <person name="Curtis B.A."/>
            <person name="Zahonova K."/>
            <person name="Pipaliya S."/>
            <person name="Dacks J."/>
            <person name="Roger A.J."/>
        </authorList>
    </citation>
    <scope>NUCLEOTIDE SEQUENCE</scope>
    <source>
        <strain evidence="1">Busselton2</strain>
    </source>
</reference>
<dbReference type="AlphaFoldDB" id="A0AAV7Z5A2"/>
<evidence type="ECO:0000313" key="2">
    <source>
        <dbReference type="Proteomes" id="UP001146793"/>
    </source>
</evidence>
<dbReference type="SUPFAM" id="SSF48452">
    <property type="entry name" value="TPR-like"/>
    <property type="match status" value="1"/>
</dbReference>
<dbReference type="EMBL" id="JANTQA010000036">
    <property type="protein sequence ID" value="KAJ3436151.1"/>
    <property type="molecule type" value="Genomic_DNA"/>
</dbReference>
<dbReference type="InterPro" id="IPR011990">
    <property type="entry name" value="TPR-like_helical_dom_sf"/>
</dbReference>
<organism evidence="1 2">
    <name type="scientific">Anaeramoeba flamelloides</name>
    <dbReference type="NCBI Taxonomy" id="1746091"/>
    <lineage>
        <taxon>Eukaryota</taxon>
        <taxon>Metamonada</taxon>
        <taxon>Anaeramoebidae</taxon>
        <taxon>Anaeramoeba</taxon>
    </lineage>
</organism>
<accession>A0AAV7Z5A2</accession>
<evidence type="ECO:0000313" key="1">
    <source>
        <dbReference type="EMBL" id="KAJ3436151.1"/>
    </source>
</evidence>